<accession>A0AAD4L7E5</accession>
<proteinExistence type="predicted"/>
<feature type="region of interest" description="Disordered" evidence="1">
    <location>
        <begin position="329"/>
        <end position="366"/>
    </location>
</feature>
<evidence type="ECO:0000313" key="5">
    <source>
        <dbReference type="Proteomes" id="UP001201163"/>
    </source>
</evidence>
<name>A0AAD4L7E5_9AGAM</name>
<feature type="transmembrane region" description="Helical" evidence="2">
    <location>
        <begin position="178"/>
        <end position="199"/>
    </location>
</feature>
<feature type="transmembrane region" description="Helical" evidence="2">
    <location>
        <begin position="141"/>
        <end position="158"/>
    </location>
</feature>
<dbReference type="AlphaFoldDB" id="A0AAD4L7E5"/>
<dbReference type="Pfam" id="PF20152">
    <property type="entry name" value="DUF6534"/>
    <property type="match status" value="1"/>
</dbReference>
<feature type="transmembrane region" description="Helical" evidence="2">
    <location>
        <begin position="244"/>
        <end position="264"/>
    </location>
</feature>
<comment type="caution">
    <text evidence="4">The sequence shown here is derived from an EMBL/GenBank/DDBJ whole genome shotgun (WGS) entry which is preliminary data.</text>
</comment>
<feature type="transmembrane region" description="Helical" evidence="2">
    <location>
        <begin position="68"/>
        <end position="92"/>
    </location>
</feature>
<protein>
    <recommendedName>
        <fullName evidence="3">DUF6534 domain-containing protein</fullName>
    </recommendedName>
</protein>
<keyword evidence="2" id="KW-0472">Membrane</keyword>
<reference evidence="4" key="1">
    <citation type="submission" date="2022-01" db="EMBL/GenBank/DDBJ databases">
        <title>Comparative genomics reveals a dynamic genome evolution in the ectomycorrhizal milk-cap (Lactarius) mushrooms.</title>
        <authorList>
            <consortium name="DOE Joint Genome Institute"/>
            <person name="Lebreton A."/>
            <person name="Tang N."/>
            <person name="Kuo A."/>
            <person name="LaButti K."/>
            <person name="Drula E."/>
            <person name="Barry K."/>
            <person name="Clum A."/>
            <person name="Lipzen A."/>
            <person name="Mousain D."/>
            <person name="Ng V."/>
            <person name="Wang R."/>
            <person name="Wang X."/>
            <person name="Dai Y."/>
            <person name="Henrissat B."/>
            <person name="Grigoriev I.V."/>
            <person name="Guerin-Laguette A."/>
            <person name="Yu F."/>
            <person name="Martin F.M."/>
        </authorList>
    </citation>
    <scope>NUCLEOTIDE SEQUENCE</scope>
    <source>
        <strain evidence="4">QP</strain>
    </source>
</reference>
<evidence type="ECO:0000256" key="2">
    <source>
        <dbReference type="SAM" id="Phobius"/>
    </source>
</evidence>
<dbReference type="PANTHER" id="PTHR40465">
    <property type="entry name" value="CHROMOSOME 1, WHOLE GENOME SHOTGUN SEQUENCE"/>
    <property type="match status" value="1"/>
</dbReference>
<evidence type="ECO:0000313" key="4">
    <source>
        <dbReference type="EMBL" id="KAH8981151.1"/>
    </source>
</evidence>
<keyword evidence="2" id="KW-0812">Transmembrane</keyword>
<keyword evidence="5" id="KW-1185">Reference proteome</keyword>
<feature type="transmembrane region" description="Helical" evidence="2">
    <location>
        <begin position="112"/>
        <end position="129"/>
    </location>
</feature>
<feature type="domain" description="DUF6534" evidence="3">
    <location>
        <begin position="185"/>
        <end position="267"/>
    </location>
</feature>
<keyword evidence="2" id="KW-1133">Transmembrane helix</keyword>
<dbReference type="EMBL" id="JAKELL010000121">
    <property type="protein sequence ID" value="KAH8981151.1"/>
    <property type="molecule type" value="Genomic_DNA"/>
</dbReference>
<dbReference type="Proteomes" id="UP001201163">
    <property type="component" value="Unassembled WGS sequence"/>
</dbReference>
<organism evidence="4 5">
    <name type="scientific">Lactarius akahatsu</name>
    <dbReference type="NCBI Taxonomy" id="416441"/>
    <lineage>
        <taxon>Eukaryota</taxon>
        <taxon>Fungi</taxon>
        <taxon>Dikarya</taxon>
        <taxon>Basidiomycota</taxon>
        <taxon>Agaricomycotina</taxon>
        <taxon>Agaricomycetes</taxon>
        <taxon>Russulales</taxon>
        <taxon>Russulaceae</taxon>
        <taxon>Lactarius</taxon>
    </lineage>
</organism>
<evidence type="ECO:0000256" key="1">
    <source>
        <dbReference type="SAM" id="MobiDB-lite"/>
    </source>
</evidence>
<feature type="transmembrane region" description="Helical" evidence="2">
    <location>
        <begin position="15"/>
        <end position="36"/>
    </location>
</feature>
<feature type="transmembrane region" description="Helical" evidence="2">
    <location>
        <begin position="211"/>
        <end position="238"/>
    </location>
</feature>
<gene>
    <name evidence="4" type="ORF">EDB92DRAFT_214055</name>
</gene>
<dbReference type="PANTHER" id="PTHR40465:SF1">
    <property type="entry name" value="DUF6534 DOMAIN-CONTAINING PROTEIN"/>
    <property type="match status" value="1"/>
</dbReference>
<evidence type="ECO:0000259" key="3">
    <source>
        <dbReference type="Pfam" id="PF20152"/>
    </source>
</evidence>
<dbReference type="InterPro" id="IPR045339">
    <property type="entry name" value="DUF6534"/>
</dbReference>
<sequence>MTESSESPTASPDVIGLYSALYSTGLCTAFSASRFVRGLSLESSAYSTHRRSDVYSYNFPNDRRSIKFLAYFVFLLETVQTALTGADIYYWFVAGFGNVERLRNSHFTPIDIPVIAAVISLIVQGYFCYRIWTLNDRSSWICWIIAVAAVTQSVAATWASSKSLMVGGKYMVTKAALYLWSISGALADILIAVAMTLLLRKASGNLSSFVLIRVVGLTIETNALTAALAITSLVLYVAFPDKLYYAYTTEIIGKVYSNTLLVSLNNRIYFREHKPPGHGDSACLTVSDRVHATELSPLCFAVPEPQPRTPSGDNFRLCTLARTVELDMGEGDDTSLPWSPSRSGRCHLLPDDPESTDETLPLAHGR</sequence>